<dbReference type="EMBL" id="CAXLJM020000007">
    <property type="protein sequence ID" value="CAL8073883.1"/>
    <property type="molecule type" value="Genomic_DNA"/>
</dbReference>
<feature type="compositionally biased region" description="Polar residues" evidence="1">
    <location>
        <begin position="167"/>
        <end position="176"/>
    </location>
</feature>
<evidence type="ECO:0000313" key="2">
    <source>
        <dbReference type="EMBL" id="CAL8073883.1"/>
    </source>
</evidence>
<evidence type="ECO:0000256" key="1">
    <source>
        <dbReference type="SAM" id="MobiDB-lite"/>
    </source>
</evidence>
<dbReference type="Proteomes" id="UP001642540">
    <property type="component" value="Unassembled WGS sequence"/>
</dbReference>
<feature type="region of interest" description="Disordered" evidence="1">
    <location>
        <begin position="133"/>
        <end position="192"/>
    </location>
</feature>
<protein>
    <submittedName>
        <fullName evidence="2">Uncharacterized protein</fullName>
    </submittedName>
</protein>
<comment type="caution">
    <text evidence="2">The sequence shown here is derived from an EMBL/GenBank/DDBJ whole genome shotgun (WGS) entry which is preliminary data.</text>
</comment>
<name>A0ABP1PX13_9HEXA</name>
<proteinExistence type="predicted"/>
<sequence length="242" mass="27082">MIPMNLHWMWKFSPGKRLDMMIIRPTAVMAVITLSYINGRYFYFSPFNSKSYLNKAAYLFSRFFNMHADIEQHSVDPVKTEDTISVITSSQPLSSPALPKDDIIIPSEKQTIQSQEKSQISSSPIQVPADVIQQQPDAASEPESIAQSPGEQVPQPPLSQDVPPIPTQQISQADTVQQEKESLAASFPDEQKPEVISLTSIDVSQSSTILPTDISRFTPFRNYERASISNPTNINTTKPKHF</sequence>
<evidence type="ECO:0000313" key="3">
    <source>
        <dbReference type="Proteomes" id="UP001642540"/>
    </source>
</evidence>
<reference evidence="2 3" key="1">
    <citation type="submission" date="2024-08" db="EMBL/GenBank/DDBJ databases">
        <authorList>
            <person name="Cucini C."/>
            <person name="Frati F."/>
        </authorList>
    </citation>
    <scope>NUCLEOTIDE SEQUENCE [LARGE SCALE GENOMIC DNA]</scope>
</reference>
<gene>
    <name evidence="2" type="ORF">ODALV1_LOCUS2738</name>
</gene>
<keyword evidence="3" id="KW-1185">Reference proteome</keyword>
<accession>A0ABP1PX13</accession>
<organism evidence="2 3">
    <name type="scientific">Orchesella dallaii</name>
    <dbReference type="NCBI Taxonomy" id="48710"/>
    <lineage>
        <taxon>Eukaryota</taxon>
        <taxon>Metazoa</taxon>
        <taxon>Ecdysozoa</taxon>
        <taxon>Arthropoda</taxon>
        <taxon>Hexapoda</taxon>
        <taxon>Collembola</taxon>
        <taxon>Entomobryomorpha</taxon>
        <taxon>Entomobryoidea</taxon>
        <taxon>Orchesellidae</taxon>
        <taxon>Orchesellinae</taxon>
        <taxon>Orchesella</taxon>
    </lineage>
</organism>